<accession>A0A7G6YAQ4</accession>
<dbReference type="InterPro" id="IPR008979">
    <property type="entry name" value="Galactose-bd-like_sf"/>
</dbReference>
<feature type="domain" description="Glycosyl hydrolase family 98 putative carbohydrate-binding module" evidence="7">
    <location>
        <begin position="555"/>
        <end position="699"/>
    </location>
</feature>
<evidence type="ECO:0000256" key="3">
    <source>
        <dbReference type="ARBA" id="ARBA00022801"/>
    </source>
</evidence>
<dbReference type="EC" id="3.2.1.22" evidence="5"/>
<dbReference type="Pfam" id="PF16499">
    <property type="entry name" value="Melibiase_2"/>
    <property type="match status" value="1"/>
</dbReference>
<dbReference type="CDD" id="cd14792">
    <property type="entry name" value="GH27"/>
    <property type="match status" value="1"/>
</dbReference>
<feature type="signal peptide" evidence="6">
    <location>
        <begin position="1"/>
        <end position="24"/>
    </location>
</feature>
<evidence type="ECO:0000256" key="4">
    <source>
        <dbReference type="ARBA" id="ARBA00023295"/>
    </source>
</evidence>
<dbReference type="Gene3D" id="3.20.20.70">
    <property type="entry name" value="Aldolase class I"/>
    <property type="match status" value="1"/>
</dbReference>
<dbReference type="Gene3D" id="2.60.40.1180">
    <property type="entry name" value="Golgi alpha-mannosidase II"/>
    <property type="match status" value="1"/>
</dbReference>
<keyword evidence="5" id="KW-1015">Disulfide bond</keyword>
<dbReference type="PANTHER" id="PTHR11452">
    <property type="entry name" value="ALPHA-GALACTOSIDASE/ALPHA-N-ACETYLGALACTOSAMINIDASE"/>
    <property type="match status" value="1"/>
</dbReference>
<dbReference type="Gene3D" id="2.60.120.1060">
    <property type="entry name" value="NPCBM/NEW2 domain"/>
    <property type="match status" value="1"/>
</dbReference>
<gene>
    <name evidence="8" type="ORF">F1C12_10800</name>
</gene>
<organism evidence="8 9">
    <name type="scientific">Leifsonia shinshuensis</name>
    <dbReference type="NCBI Taxonomy" id="150026"/>
    <lineage>
        <taxon>Bacteria</taxon>
        <taxon>Bacillati</taxon>
        <taxon>Actinomycetota</taxon>
        <taxon>Actinomycetes</taxon>
        <taxon>Micrococcales</taxon>
        <taxon>Microbacteriaceae</taxon>
        <taxon>Leifsonia</taxon>
    </lineage>
</organism>
<dbReference type="KEGG" id="lse:F1C12_10800"/>
<dbReference type="InterPro" id="IPR013783">
    <property type="entry name" value="Ig-like_fold"/>
</dbReference>
<dbReference type="GO" id="GO:0004557">
    <property type="term" value="F:alpha-galactosidase activity"/>
    <property type="evidence" value="ECO:0007669"/>
    <property type="project" value="UniProtKB-EC"/>
</dbReference>
<evidence type="ECO:0000256" key="6">
    <source>
        <dbReference type="SAM" id="SignalP"/>
    </source>
</evidence>
<feature type="chain" id="PRO_5038437490" description="Alpha-galactosidase" evidence="6">
    <location>
        <begin position="25"/>
        <end position="700"/>
    </location>
</feature>
<dbReference type="SUPFAM" id="SSF51011">
    <property type="entry name" value="Glycosyl hydrolase domain"/>
    <property type="match status" value="1"/>
</dbReference>
<dbReference type="InterPro" id="IPR018905">
    <property type="entry name" value="A-galactase_NEW3"/>
</dbReference>
<dbReference type="GO" id="GO:0005975">
    <property type="term" value="P:carbohydrate metabolic process"/>
    <property type="evidence" value="ECO:0007669"/>
    <property type="project" value="InterPro"/>
</dbReference>
<dbReference type="InterPro" id="IPR041233">
    <property type="entry name" value="Melibiase_C"/>
</dbReference>
<evidence type="ECO:0000313" key="8">
    <source>
        <dbReference type="EMBL" id="QNE35569.1"/>
    </source>
</evidence>
<comment type="catalytic activity">
    <reaction evidence="5">
        <text>Hydrolysis of terminal, non-reducing alpha-D-galactose residues in alpha-D-galactosides, including galactose oligosaccharides, galactomannans and galactolipids.</text>
        <dbReference type="EC" id="3.2.1.22"/>
    </reaction>
</comment>
<keyword evidence="4 5" id="KW-0326">Glycosidase</keyword>
<dbReference type="Pfam" id="PF17801">
    <property type="entry name" value="Melibiase_C"/>
    <property type="match status" value="1"/>
</dbReference>
<evidence type="ECO:0000256" key="1">
    <source>
        <dbReference type="ARBA" id="ARBA00009743"/>
    </source>
</evidence>
<dbReference type="Proteomes" id="UP000515511">
    <property type="component" value="Chromosome"/>
</dbReference>
<dbReference type="RefSeq" id="WP_185275038.1">
    <property type="nucleotide sequence ID" value="NZ_CP043641.1"/>
</dbReference>
<evidence type="ECO:0000256" key="2">
    <source>
        <dbReference type="ARBA" id="ARBA00022729"/>
    </source>
</evidence>
<keyword evidence="3 5" id="KW-0378">Hydrolase</keyword>
<dbReference type="SUPFAM" id="SSF49785">
    <property type="entry name" value="Galactose-binding domain-like"/>
    <property type="match status" value="1"/>
</dbReference>
<dbReference type="InterPro" id="IPR013222">
    <property type="entry name" value="Glyco_hyd_98_carb-bd"/>
</dbReference>
<dbReference type="EMBL" id="CP043641">
    <property type="protein sequence ID" value="QNE35569.1"/>
    <property type="molecule type" value="Genomic_DNA"/>
</dbReference>
<evidence type="ECO:0000256" key="5">
    <source>
        <dbReference type="RuleBase" id="RU361168"/>
    </source>
</evidence>
<dbReference type="InterPro" id="IPR002241">
    <property type="entry name" value="Glyco_hydro_27"/>
</dbReference>
<dbReference type="InterPro" id="IPR013780">
    <property type="entry name" value="Glyco_hydro_b"/>
</dbReference>
<keyword evidence="2 6" id="KW-0732">Signal</keyword>
<dbReference type="InterPro" id="IPR038637">
    <property type="entry name" value="NPCBM_sf"/>
</dbReference>
<dbReference type="Pfam" id="PF08305">
    <property type="entry name" value="NPCBM"/>
    <property type="match status" value="1"/>
</dbReference>
<comment type="similarity">
    <text evidence="1 5">Belongs to the glycosyl hydrolase 27 family.</text>
</comment>
<dbReference type="AlphaFoldDB" id="A0A7G6YAQ4"/>
<sequence>MLTKRVVGLGVAALLALSAVTATALPADAAPAHATATPAPTSPTPGLAATPYAGWNTYFGLGGDYTAAQVLDVADHLVSSGLAKAGYDIVWLDGGWQASTPRGADGLLQGDPTRFPDGMAALAAAIHAKGLKAGIYTDAGPYIPGSCGLGSYGHYQTDADTFAKWGFDAVKVDFLCGITANLDPKTVYTQFADALRHNSSGRPIILDICNPVTSPDWGNYPESQQSTNTWSYAPSIAQAWRTYTDVGFVNSIKYTDVLRNFDANARHPEAAGPGHWNDPDYLGPQLGMTDEEFRSQMALWSMSAAPLVVGSDPRTFTPATVATLTNPDLLAIDRDPLGKQAVRVGAAGTTETWTKPLADGSLAVALVNRGDTAADIATTPSAVGIDATRVTIKDAWTHALSEAKNSIRSSVPAHGVSVLIVRKGTGQPQSPRVLVGAPSFTAVNGTAITPTGDLLAAAGSTLAVTVAVRNDGTTPALSPKVTLTTPSGWTSTASARQPGLIVPGGMATAGFTVTVPAGTAVGSSSIGAAVSFTGIRGAVTVASPAATVTVAPAPPSGADQPLSHQPWVSATSGWMTPAVDQSVGGGNPIRVAGVTYPTGLGVASPSDIRYYVGGACTRLTGTVGIDDVVNNVGPEGGTATFSLVADGKTVWDSGVVTRGHAVTFDVNLTGARELVLHVGDAGDGGYNDRADWAAPLISCS</sequence>
<evidence type="ECO:0000259" key="7">
    <source>
        <dbReference type="SMART" id="SM00776"/>
    </source>
</evidence>
<reference evidence="9" key="1">
    <citation type="submission" date="2019-09" db="EMBL/GenBank/DDBJ databases">
        <title>Antimicrobial potential of Antarctic Bacteria.</title>
        <authorList>
            <person name="Benaud N."/>
            <person name="Edwards R.J."/>
            <person name="Ferrari B.C."/>
        </authorList>
    </citation>
    <scope>NUCLEOTIDE SEQUENCE [LARGE SCALE GENOMIC DNA]</scope>
    <source>
        <strain evidence="9">INR9</strain>
    </source>
</reference>
<dbReference type="Gene3D" id="2.60.40.10">
    <property type="entry name" value="Immunoglobulins"/>
    <property type="match status" value="1"/>
</dbReference>
<dbReference type="SUPFAM" id="SSF51445">
    <property type="entry name" value="(Trans)glycosidases"/>
    <property type="match status" value="1"/>
</dbReference>
<dbReference type="InterPro" id="IPR013785">
    <property type="entry name" value="Aldolase_TIM"/>
</dbReference>
<dbReference type="PRINTS" id="PR00740">
    <property type="entry name" value="GLHYDRLASE27"/>
</dbReference>
<proteinExistence type="inferred from homology"/>
<protein>
    <recommendedName>
        <fullName evidence="5">Alpha-galactosidase</fullName>
        <ecNumber evidence="5">3.2.1.22</ecNumber>
    </recommendedName>
    <alternativeName>
        <fullName evidence="5">Melibiase</fullName>
    </alternativeName>
</protein>
<dbReference type="InterPro" id="IPR017853">
    <property type="entry name" value="GH"/>
</dbReference>
<dbReference type="Pfam" id="PF10633">
    <property type="entry name" value="NPCBM_assoc"/>
    <property type="match status" value="1"/>
</dbReference>
<dbReference type="SMART" id="SM00776">
    <property type="entry name" value="NPCBM"/>
    <property type="match status" value="1"/>
</dbReference>
<dbReference type="PANTHER" id="PTHR11452:SF75">
    <property type="entry name" value="ALPHA-GALACTOSIDASE MEL1"/>
    <property type="match status" value="1"/>
</dbReference>
<name>A0A7G6YAQ4_9MICO</name>
<evidence type="ECO:0000313" key="9">
    <source>
        <dbReference type="Proteomes" id="UP000515511"/>
    </source>
</evidence>